<dbReference type="InterPro" id="IPR001810">
    <property type="entry name" value="F-box_dom"/>
</dbReference>
<feature type="domain" description="F-box" evidence="1">
    <location>
        <begin position="7"/>
        <end position="47"/>
    </location>
</feature>
<dbReference type="PANTHER" id="PTHR31900">
    <property type="entry name" value="F-BOX/RNI SUPERFAMILY PROTEIN-RELATED"/>
    <property type="match status" value="1"/>
</dbReference>
<dbReference type="InterPro" id="IPR036047">
    <property type="entry name" value="F-box-like_dom_sf"/>
</dbReference>
<dbReference type="InterPro" id="IPR050232">
    <property type="entry name" value="FBL13/AtMIF1-like"/>
</dbReference>
<dbReference type="SUPFAM" id="SSF81383">
    <property type="entry name" value="F-box domain"/>
    <property type="match status" value="1"/>
</dbReference>
<dbReference type="RefSeq" id="XP_010451804.1">
    <property type="nucleotide sequence ID" value="XM_010453502.1"/>
</dbReference>
<accession>A0ABM0V6U0</accession>
<dbReference type="Proteomes" id="UP000694864">
    <property type="component" value="Chromosome 12"/>
</dbReference>
<evidence type="ECO:0000259" key="1">
    <source>
        <dbReference type="SMART" id="SM00256"/>
    </source>
</evidence>
<dbReference type="Pfam" id="PF00646">
    <property type="entry name" value="F-box"/>
    <property type="match status" value="1"/>
</dbReference>
<evidence type="ECO:0000313" key="4">
    <source>
        <dbReference type="RefSeq" id="XP_010451804.1"/>
    </source>
</evidence>
<dbReference type="Pfam" id="PF08387">
    <property type="entry name" value="FBD"/>
    <property type="match status" value="1"/>
</dbReference>
<gene>
    <name evidence="4" type="primary">LOC104733984</name>
</gene>
<protein>
    <submittedName>
        <fullName evidence="4">FBD-associated F-box protein At5g38570</fullName>
    </submittedName>
</protein>
<evidence type="ECO:0000259" key="2">
    <source>
        <dbReference type="SMART" id="SM00579"/>
    </source>
</evidence>
<dbReference type="InterPro" id="IPR006566">
    <property type="entry name" value="FBD"/>
</dbReference>
<dbReference type="InterPro" id="IPR032675">
    <property type="entry name" value="LRR_dom_sf"/>
</dbReference>
<reference evidence="4" key="2">
    <citation type="submission" date="2025-08" db="UniProtKB">
        <authorList>
            <consortium name="RefSeq"/>
        </authorList>
    </citation>
    <scope>IDENTIFICATION</scope>
    <source>
        <tissue evidence="4">Leaf</tissue>
    </source>
</reference>
<dbReference type="CDD" id="cd22160">
    <property type="entry name" value="F-box_AtFBL13-like"/>
    <property type="match status" value="1"/>
</dbReference>
<sequence length="374" mass="42466">MDRISLLSDDLLVKILSFLPTKEAVSTSVLSKQWEFLWMWLPRLQFTSPWGTKPGHREFIYKNLPLHRAPFIECLHLVLLFDSLIKPEDIRLWIEIAVSLHVRELIITIYSDTLKLEFVTFVDGLEQLLSVCPVLEDLSVLYCACGDDMEDYLTITVPSLQSLSLCINDGDNWFLDIGYEIDTPNLKYLKLVDTSQEHEHYDPLIKNMPKLTEAYVDIGYSNLNSIIGSITSVKRLTICSVGVYGDGFVLKNLEKLKLCLCKMTLSKLFVQLLKDSPNLQVLDISGVGCSGMVSWNRPSSVPKCLLSSLQIFNWSDYFGRPQDKDIAVYILTNACHLKMVKIESSEESVIPTLDMLKELAFSSRASTTCKLVFN</sequence>
<dbReference type="InterPro" id="IPR053781">
    <property type="entry name" value="F-box_AtFBL13-like"/>
</dbReference>
<name>A0ABM0V6U0_CAMSA</name>
<proteinExistence type="predicted"/>
<evidence type="ECO:0000313" key="3">
    <source>
        <dbReference type="Proteomes" id="UP000694864"/>
    </source>
</evidence>
<dbReference type="Gene3D" id="3.80.10.10">
    <property type="entry name" value="Ribonuclease Inhibitor"/>
    <property type="match status" value="1"/>
</dbReference>
<dbReference type="SUPFAM" id="SSF52047">
    <property type="entry name" value="RNI-like"/>
    <property type="match status" value="1"/>
</dbReference>
<dbReference type="SMART" id="SM00256">
    <property type="entry name" value="FBOX"/>
    <property type="match status" value="1"/>
</dbReference>
<organism evidence="3 4">
    <name type="scientific">Camelina sativa</name>
    <name type="common">False flax</name>
    <name type="synonym">Myagrum sativum</name>
    <dbReference type="NCBI Taxonomy" id="90675"/>
    <lineage>
        <taxon>Eukaryota</taxon>
        <taxon>Viridiplantae</taxon>
        <taxon>Streptophyta</taxon>
        <taxon>Embryophyta</taxon>
        <taxon>Tracheophyta</taxon>
        <taxon>Spermatophyta</taxon>
        <taxon>Magnoliopsida</taxon>
        <taxon>eudicotyledons</taxon>
        <taxon>Gunneridae</taxon>
        <taxon>Pentapetalae</taxon>
        <taxon>rosids</taxon>
        <taxon>malvids</taxon>
        <taxon>Brassicales</taxon>
        <taxon>Brassicaceae</taxon>
        <taxon>Camelineae</taxon>
        <taxon>Camelina</taxon>
    </lineage>
</organism>
<dbReference type="SMART" id="SM00579">
    <property type="entry name" value="FBD"/>
    <property type="match status" value="1"/>
</dbReference>
<dbReference type="PANTHER" id="PTHR31900:SF28">
    <property type="entry name" value="FBD DOMAIN-CONTAINING PROTEIN"/>
    <property type="match status" value="1"/>
</dbReference>
<feature type="domain" description="FBD" evidence="2">
    <location>
        <begin position="303"/>
        <end position="374"/>
    </location>
</feature>
<reference evidence="3" key="1">
    <citation type="journal article" date="2014" name="Nat. Commun.">
        <title>The emerging biofuel crop Camelina sativa retains a highly undifferentiated hexaploid genome structure.</title>
        <authorList>
            <person name="Kagale S."/>
            <person name="Koh C."/>
            <person name="Nixon J."/>
            <person name="Bollina V."/>
            <person name="Clarke W.E."/>
            <person name="Tuteja R."/>
            <person name="Spillane C."/>
            <person name="Robinson S.J."/>
            <person name="Links M.G."/>
            <person name="Clarke C."/>
            <person name="Higgins E.E."/>
            <person name="Huebert T."/>
            <person name="Sharpe A.G."/>
            <person name="Parkin I.A."/>
        </authorList>
    </citation>
    <scope>NUCLEOTIDE SEQUENCE [LARGE SCALE GENOMIC DNA]</scope>
    <source>
        <strain evidence="3">cv. DH55</strain>
    </source>
</reference>
<dbReference type="GeneID" id="104733984"/>
<keyword evidence="3" id="KW-1185">Reference proteome</keyword>